<dbReference type="EMBL" id="QUQM01000012">
    <property type="protein sequence ID" value="KAA8641310.1"/>
    <property type="molecule type" value="Genomic_DNA"/>
</dbReference>
<organism evidence="1 2">
    <name type="scientific">Aspergillus tanneri</name>
    <dbReference type="NCBI Taxonomy" id="1220188"/>
    <lineage>
        <taxon>Eukaryota</taxon>
        <taxon>Fungi</taxon>
        <taxon>Dikarya</taxon>
        <taxon>Ascomycota</taxon>
        <taxon>Pezizomycotina</taxon>
        <taxon>Eurotiomycetes</taxon>
        <taxon>Eurotiomycetidae</taxon>
        <taxon>Eurotiales</taxon>
        <taxon>Aspergillaceae</taxon>
        <taxon>Aspergillus</taxon>
        <taxon>Aspergillus subgen. Circumdati</taxon>
    </lineage>
</organism>
<dbReference type="VEuPathDB" id="FungiDB:EYZ11_005314"/>
<dbReference type="GO" id="GO:0005507">
    <property type="term" value="F:copper ion binding"/>
    <property type="evidence" value="ECO:0007669"/>
    <property type="project" value="InterPro"/>
</dbReference>
<dbReference type="RefSeq" id="XP_033420672.1">
    <property type="nucleotide sequence ID" value="XM_033566745.1"/>
</dbReference>
<dbReference type="GO" id="GO:0008131">
    <property type="term" value="F:primary methylamine oxidase activity"/>
    <property type="evidence" value="ECO:0007669"/>
    <property type="project" value="InterPro"/>
</dbReference>
<sequence length="220" mass="24773">MAPSACNPHTEEETNIARDVVVSCHPNTVIDFHEIYLLEPPKYRIIGSDKIPSYEEAVIDVENRKCVKHKVVAKPNHAALTLFDILVERCFASPLFKQALAGSTFLKASKLSSSLSPLQKASDDNFYSLPSAWLSTAMDVAHTQEIIRVDQSRLQGRRSRPGNIIGALQKHRYVPTELLLTGTRKDLKPLNVKQPMKGRHSGFTNESLVEWRWRFAQLSP</sequence>
<dbReference type="GO" id="GO:0009308">
    <property type="term" value="P:amine metabolic process"/>
    <property type="evidence" value="ECO:0007669"/>
    <property type="project" value="InterPro"/>
</dbReference>
<comment type="caution">
    <text evidence="1">The sequence shown here is derived from an EMBL/GenBank/DDBJ whole genome shotgun (WGS) entry which is preliminary data.</text>
</comment>
<protein>
    <submittedName>
        <fullName evidence="1">Uncharacterized protein</fullName>
    </submittedName>
</protein>
<dbReference type="GO" id="GO:0048038">
    <property type="term" value="F:quinone binding"/>
    <property type="evidence" value="ECO:0007669"/>
    <property type="project" value="InterPro"/>
</dbReference>
<gene>
    <name evidence="1" type="ORF">ATNIH1004_002050</name>
</gene>
<dbReference type="OrthoDB" id="5379943at2759"/>
<name>A0A5M9M752_9EURO</name>
<dbReference type="SUPFAM" id="SSF54416">
    <property type="entry name" value="Amine oxidase N-terminal region"/>
    <property type="match status" value="1"/>
</dbReference>
<dbReference type="GeneID" id="54324752"/>
<proteinExistence type="predicted"/>
<dbReference type="Proteomes" id="UP000324241">
    <property type="component" value="Unassembled WGS sequence"/>
</dbReference>
<dbReference type="InterPro" id="IPR016182">
    <property type="entry name" value="Cu_amine_oxidase_N-reg"/>
</dbReference>
<dbReference type="AlphaFoldDB" id="A0A5M9M752"/>
<evidence type="ECO:0000313" key="1">
    <source>
        <dbReference type="EMBL" id="KAA8641310.1"/>
    </source>
</evidence>
<evidence type="ECO:0000313" key="2">
    <source>
        <dbReference type="Proteomes" id="UP000324241"/>
    </source>
</evidence>
<reference evidence="1 2" key="1">
    <citation type="submission" date="2019-08" db="EMBL/GenBank/DDBJ databases">
        <title>The genome sequence of a newly discovered highly antifungal drug resistant Aspergillus species, Aspergillus tanneri NIH 1004.</title>
        <authorList>
            <person name="Mounaud S."/>
            <person name="Singh I."/>
            <person name="Joardar V."/>
            <person name="Pakala S."/>
            <person name="Pakala S."/>
            <person name="Venepally P."/>
            <person name="Chung J.K."/>
            <person name="Losada L."/>
            <person name="Nierman W.C."/>
        </authorList>
    </citation>
    <scope>NUCLEOTIDE SEQUENCE [LARGE SCALE GENOMIC DNA]</scope>
    <source>
        <strain evidence="1 2">NIH1004</strain>
    </source>
</reference>
<accession>A0A5M9M752</accession>